<name>A0A926RZ33_9BACI</name>
<protein>
    <submittedName>
        <fullName evidence="2">MBL fold metallo-hydrolase</fullName>
    </submittedName>
</protein>
<gene>
    <name evidence="2" type="ORF">IC621_26070</name>
</gene>
<evidence type="ECO:0000259" key="1">
    <source>
        <dbReference type="SMART" id="SM00849"/>
    </source>
</evidence>
<dbReference type="Gene3D" id="3.30.70.20">
    <property type="match status" value="1"/>
</dbReference>
<comment type="caution">
    <text evidence="2">The sequence shown here is derived from an EMBL/GenBank/DDBJ whole genome shotgun (WGS) entry which is preliminary data.</text>
</comment>
<dbReference type="EMBL" id="JACXAI010000072">
    <property type="protein sequence ID" value="MBD1383613.1"/>
    <property type="molecule type" value="Genomic_DNA"/>
</dbReference>
<dbReference type="Pfam" id="PF14597">
    <property type="entry name" value="Lactamase_B_5"/>
    <property type="match status" value="1"/>
</dbReference>
<sequence length="286" mass="32915">MNQGKRLNTNVPRNFYVTSACINCDQCRQIAPHTFSEVTNLSAVTNQPNEYHEVIKAFYALISCPTGAIGSEQKDGLSTAIQDFPLPIIDNIFYCGFTSRHSWGASSYLILHPEGNWLIDSPRWSPQLVKRIEEMGGIKYIFLTRQDDVADANKYAKRFQSERFIHALEKGSQPDAEHVIQGMHSIQWHPDYKFIMVPGHTKGHMVLLYRNKYLFSGDHLAWDNERNGLSALRDVCWFSWKAQAESMERLAEEKFEWILPGHGNRVFLSQLEMKNAMVKLIEEMKS</sequence>
<evidence type="ECO:0000313" key="3">
    <source>
        <dbReference type="Proteomes" id="UP000626844"/>
    </source>
</evidence>
<dbReference type="Gene3D" id="3.60.15.10">
    <property type="entry name" value="Ribonuclease Z/Hydroxyacylglutathione hydrolase-like"/>
    <property type="match status" value="1"/>
</dbReference>
<organism evidence="2 3">
    <name type="scientific">Metabacillus arenae</name>
    <dbReference type="NCBI Taxonomy" id="2771434"/>
    <lineage>
        <taxon>Bacteria</taxon>
        <taxon>Bacillati</taxon>
        <taxon>Bacillota</taxon>
        <taxon>Bacilli</taxon>
        <taxon>Bacillales</taxon>
        <taxon>Bacillaceae</taxon>
        <taxon>Metabacillus</taxon>
    </lineage>
</organism>
<dbReference type="PANTHER" id="PTHR42773">
    <property type="entry name" value="METALLO-BETA-LACTAMASE-RELATED"/>
    <property type="match status" value="1"/>
</dbReference>
<proteinExistence type="predicted"/>
<dbReference type="AlphaFoldDB" id="A0A926RZ33"/>
<dbReference type="PANTHER" id="PTHR42773:SF1">
    <property type="entry name" value="METALLO-BETA-LACTAMASE FAMILY PROTEIN"/>
    <property type="match status" value="1"/>
</dbReference>
<dbReference type="SUPFAM" id="SSF56281">
    <property type="entry name" value="Metallo-hydrolase/oxidoreductase"/>
    <property type="match status" value="1"/>
</dbReference>
<evidence type="ECO:0000313" key="2">
    <source>
        <dbReference type="EMBL" id="MBD1383613.1"/>
    </source>
</evidence>
<feature type="domain" description="Metallo-beta-lactamase" evidence="1">
    <location>
        <begin position="104"/>
        <end position="262"/>
    </location>
</feature>
<dbReference type="SUPFAM" id="SSF54862">
    <property type="entry name" value="4Fe-4S ferredoxins"/>
    <property type="match status" value="1"/>
</dbReference>
<dbReference type="InterPro" id="IPR036866">
    <property type="entry name" value="RibonucZ/Hydroxyglut_hydro"/>
</dbReference>
<dbReference type="CDD" id="cd07727">
    <property type="entry name" value="YmaE-like_MBL-fold"/>
    <property type="match status" value="1"/>
</dbReference>
<dbReference type="RefSeq" id="WP_191162937.1">
    <property type="nucleotide sequence ID" value="NZ_JACXAI010000072.1"/>
</dbReference>
<dbReference type="InterPro" id="IPR001279">
    <property type="entry name" value="Metallo-B-lactamas"/>
</dbReference>
<dbReference type="Pfam" id="PF13370">
    <property type="entry name" value="Fer4_13"/>
    <property type="match status" value="1"/>
</dbReference>
<reference evidence="2" key="1">
    <citation type="submission" date="2020-09" db="EMBL/GenBank/DDBJ databases">
        <title>A novel bacterium of genus Bacillus, isolated from South China Sea.</title>
        <authorList>
            <person name="Huang H."/>
            <person name="Mo K."/>
            <person name="Hu Y."/>
        </authorList>
    </citation>
    <scope>NUCLEOTIDE SEQUENCE</scope>
    <source>
        <strain evidence="2">IB182487</strain>
    </source>
</reference>
<accession>A0A926RZ33</accession>
<dbReference type="SMART" id="SM00849">
    <property type="entry name" value="Lactamase_B"/>
    <property type="match status" value="1"/>
</dbReference>
<dbReference type="Proteomes" id="UP000626844">
    <property type="component" value="Unassembled WGS sequence"/>
</dbReference>
<keyword evidence="3" id="KW-1185">Reference proteome</keyword>